<evidence type="ECO:0000259" key="5">
    <source>
        <dbReference type="SMART" id="SM00062"/>
    </source>
</evidence>
<evidence type="ECO:0000256" key="4">
    <source>
        <dbReference type="SAM" id="MobiDB-lite"/>
    </source>
</evidence>
<dbReference type="GO" id="GO:0030288">
    <property type="term" value="C:outer membrane-bounded periplasmic space"/>
    <property type="evidence" value="ECO:0007669"/>
    <property type="project" value="TreeGrafter"/>
</dbReference>
<dbReference type="AlphaFoldDB" id="A0A1S1QZ98"/>
<dbReference type="Pfam" id="PF00497">
    <property type="entry name" value="SBP_bac_3"/>
    <property type="match status" value="1"/>
</dbReference>
<evidence type="ECO:0000313" key="7">
    <source>
        <dbReference type="Proteomes" id="UP000179769"/>
    </source>
</evidence>
<keyword evidence="7" id="KW-1185">Reference proteome</keyword>
<evidence type="ECO:0000313" key="6">
    <source>
        <dbReference type="EMBL" id="OHV38595.1"/>
    </source>
</evidence>
<accession>A0A1S1QZ98</accession>
<gene>
    <name evidence="6" type="ORF">BBK14_14265</name>
</gene>
<proteinExistence type="inferred from homology"/>
<dbReference type="EMBL" id="MAXA01000102">
    <property type="protein sequence ID" value="OHV38595.1"/>
    <property type="molecule type" value="Genomic_DNA"/>
</dbReference>
<dbReference type="Gene3D" id="3.40.190.10">
    <property type="entry name" value="Periplasmic binding protein-like II"/>
    <property type="match status" value="2"/>
</dbReference>
<evidence type="ECO:0000256" key="1">
    <source>
        <dbReference type="ARBA" id="ARBA00010333"/>
    </source>
</evidence>
<protein>
    <submittedName>
        <fullName evidence="6">ABC transporter substrate-binding protein</fullName>
    </submittedName>
</protein>
<keyword evidence="3" id="KW-0732">Signal</keyword>
<dbReference type="PANTHER" id="PTHR30085">
    <property type="entry name" value="AMINO ACID ABC TRANSPORTER PERMEASE"/>
    <property type="match status" value="1"/>
</dbReference>
<evidence type="ECO:0000256" key="3">
    <source>
        <dbReference type="ARBA" id="ARBA00022729"/>
    </source>
</evidence>
<dbReference type="OrthoDB" id="9807888at2"/>
<comment type="similarity">
    <text evidence="1">Belongs to the bacterial solute-binding protein 3 family.</text>
</comment>
<reference evidence="7" key="1">
    <citation type="submission" date="2016-07" db="EMBL/GenBank/DDBJ databases">
        <title>Frankia sp. NRRL B-16219 Genome sequencing.</title>
        <authorList>
            <person name="Ghodhbane-Gtari F."/>
            <person name="Swanson E."/>
            <person name="Gueddou A."/>
            <person name="Louati M."/>
            <person name="Nouioui I."/>
            <person name="Hezbri K."/>
            <person name="Abebe-Akele F."/>
            <person name="Simpson S."/>
            <person name="Morris K."/>
            <person name="Thomas K."/>
            <person name="Gtari M."/>
            <person name="Tisa L.S."/>
        </authorList>
    </citation>
    <scope>NUCLEOTIDE SEQUENCE [LARGE SCALE GENOMIC DNA]</scope>
    <source>
        <strain evidence="7">NRRL B-16219</strain>
    </source>
</reference>
<dbReference type="GO" id="GO:0006865">
    <property type="term" value="P:amino acid transport"/>
    <property type="evidence" value="ECO:0007669"/>
    <property type="project" value="TreeGrafter"/>
</dbReference>
<dbReference type="SUPFAM" id="SSF53850">
    <property type="entry name" value="Periplasmic binding protein-like II"/>
    <property type="match status" value="1"/>
</dbReference>
<dbReference type="InterPro" id="IPR001638">
    <property type="entry name" value="Solute-binding_3/MltF_N"/>
</dbReference>
<dbReference type="InterPro" id="IPR051455">
    <property type="entry name" value="Bact_solute-bind_prot3"/>
</dbReference>
<sequence>MRMSLTRSKRRTAPTDAIDATDSTTRAASGSRPRRPLRGAALLLAAALAGSLALSACGDDDSSDEPAAATATTFPAGSTMAKLQSASTITVGTKFDQPLFGLKNLRGEPEGFDVEIARIITDALGIPADKVKFVETVSANREPFIEQHRVDLVVATYTINDKRKQVVDFAGPYYVAGQTLMVRAGETAITGKDTLAGKKVCSVSGSTPAERIRTQAPDAELTLFDVYSKCAEALKAGQVDAVTTDNAILLGLMDSDPGAFKLVGEPFSTEPYGIGIAKGDDEFRTFINDTLEAAYTDGRYETAYKDTIGKVEPDMPTPPAVDRYTS</sequence>
<dbReference type="CDD" id="cd13690">
    <property type="entry name" value="PBP2_GluB"/>
    <property type="match status" value="1"/>
</dbReference>
<feature type="region of interest" description="Disordered" evidence="4">
    <location>
        <begin position="1"/>
        <end position="34"/>
    </location>
</feature>
<keyword evidence="2" id="KW-0813">Transport</keyword>
<dbReference type="SMART" id="SM00062">
    <property type="entry name" value="PBPb"/>
    <property type="match status" value="1"/>
</dbReference>
<name>A0A1S1QZ98_9ACTN</name>
<feature type="domain" description="Solute-binding protein family 3/N-terminal" evidence="5">
    <location>
        <begin position="88"/>
        <end position="311"/>
    </location>
</feature>
<dbReference type="RefSeq" id="WP_071061360.1">
    <property type="nucleotide sequence ID" value="NZ_MAXA01000102.1"/>
</dbReference>
<dbReference type="Proteomes" id="UP000179769">
    <property type="component" value="Unassembled WGS sequence"/>
</dbReference>
<evidence type="ECO:0000256" key="2">
    <source>
        <dbReference type="ARBA" id="ARBA00022448"/>
    </source>
</evidence>
<dbReference type="GO" id="GO:0005576">
    <property type="term" value="C:extracellular region"/>
    <property type="evidence" value="ECO:0007669"/>
    <property type="project" value="TreeGrafter"/>
</dbReference>
<comment type="caution">
    <text evidence="6">The sequence shown here is derived from an EMBL/GenBank/DDBJ whole genome shotgun (WGS) entry which is preliminary data.</text>
</comment>
<dbReference type="PANTHER" id="PTHR30085:SF6">
    <property type="entry name" value="ABC TRANSPORTER GLUTAMINE-BINDING PROTEIN GLNH"/>
    <property type="match status" value="1"/>
</dbReference>
<organism evidence="6 7">
    <name type="scientific">Parafrankia soli</name>
    <dbReference type="NCBI Taxonomy" id="2599596"/>
    <lineage>
        <taxon>Bacteria</taxon>
        <taxon>Bacillati</taxon>
        <taxon>Actinomycetota</taxon>
        <taxon>Actinomycetes</taxon>
        <taxon>Frankiales</taxon>
        <taxon>Frankiaceae</taxon>
        <taxon>Parafrankia</taxon>
    </lineage>
</organism>